<evidence type="ECO:0000313" key="2">
    <source>
        <dbReference type="Proteomes" id="UP000242818"/>
    </source>
</evidence>
<dbReference type="STRING" id="1335309.GA0116948_10911"/>
<protein>
    <recommendedName>
        <fullName evidence="3">DUF4331 domain-containing protein</fullName>
    </recommendedName>
</protein>
<dbReference type="AlphaFoldDB" id="A0A1C4ELB2"/>
<dbReference type="EMBL" id="FMAR01000009">
    <property type="protein sequence ID" value="SCC44388.1"/>
    <property type="molecule type" value="Genomic_DNA"/>
</dbReference>
<organism evidence="1 2">
    <name type="scientific">Chitinophaga costaii</name>
    <dbReference type="NCBI Taxonomy" id="1335309"/>
    <lineage>
        <taxon>Bacteria</taxon>
        <taxon>Pseudomonadati</taxon>
        <taxon>Bacteroidota</taxon>
        <taxon>Chitinophagia</taxon>
        <taxon>Chitinophagales</taxon>
        <taxon>Chitinophagaceae</taxon>
        <taxon>Chitinophaga</taxon>
    </lineage>
</organism>
<dbReference type="RefSeq" id="WP_089712881.1">
    <property type="nucleotide sequence ID" value="NZ_FMAR01000009.1"/>
</dbReference>
<name>A0A1C4ELB2_9BACT</name>
<reference evidence="1 2" key="1">
    <citation type="submission" date="2016-08" db="EMBL/GenBank/DDBJ databases">
        <authorList>
            <person name="Seilhamer J.J."/>
        </authorList>
    </citation>
    <scope>NUCLEOTIDE SEQUENCE [LARGE SCALE GENOMIC DNA]</scope>
    <source>
        <strain evidence="1 2">A37T2</strain>
    </source>
</reference>
<proteinExistence type="predicted"/>
<dbReference type="PROSITE" id="PS51257">
    <property type="entry name" value="PROKAR_LIPOPROTEIN"/>
    <property type="match status" value="1"/>
</dbReference>
<evidence type="ECO:0008006" key="3">
    <source>
        <dbReference type="Google" id="ProtNLM"/>
    </source>
</evidence>
<sequence>MKNILYPVFFTLAVGISACHKDKKTSPTDPNKGNTYTIQGDQVGRPGLNVVFISSTDHDIFNQTEPSQMAAIFGTQIKNKLLSLNPDFTTNKIGLTADQFAGALSTDVLNVSLTGPTTYYDGTHVLTGRNLTDDVIDDSFTLIFGGPNGTDKPGLTSDHVDHNDKEFSNTFPYEATPW</sequence>
<dbReference type="OrthoDB" id="9791748at2"/>
<keyword evidence="2" id="KW-1185">Reference proteome</keyword>
<dbReference type="Proteomes" id="UP000242818">
    <property type="component" value="Unassembled WGS sequence"/>
</dbReference>
<accession>A0A1C4ELB2</accession>
<dbReference type="Pfam" id="PF14224">
    <property type="entry name" value="DUF4331"/>
    <property type="match status" value="1"/>
</dbReference>
<evidence type="ECO:0000313" key="1">
    <source>
        <dbReference type="EMBL" id="SCC44388.1"/>
    </source>
</evidence>
<dbReference type="InterPro" id="IPR025566">
    <property type="entry name" value="DUF4331"/>
</dbReference>
<gene>
    <name evidence="1" type="ORF">GA0116948_10911</name>
</gene>